<dbReference type="AlphaFoldDB" id="E6SUI6"/>
<evidence type="ECO:0000256" key="1">
    <source>
        <dbReference type="SAM" id="SignalP"/>
    </source>
</evidence>
<dbReference type="EMBL" id="CP002352">
    <property type="protein sequence ID" value="ADV43350.1"/>
    <property type="molecule type" value="Genomic_DNA"/>
</dbReference>
<dbReference type="RefSeq" id="WP_013546944.1">
    <property type="nucleotide sequence ID" value="NC_014933.1"/>
</dbReference>
<feature type="signal peptide" evidence="1">
    <location>
        <begin position="1"/>
        <end position="19"/>
    </location>
</feature>
<evidence type="ECO:0008006" key="4">
    <source>
        <dbReference type="Google" id="ProtNLM"/>
    </source>
</evidence>
<sequence>MKKKILFVGSFLVAISAVAVHSYSEKNDFKDLMWENVEALALGEWESGGTCLSRGSVDCPIGNIKVKYIISNQ</sequence>
<protein>
    <recommendedName>
        <fullName evidence="4">NVEALA family protein</fullName>
    </recommendedName>
</protein>
<keyword evidence="1" id="KW-0732">Signal</keyword>
<gene>
    <name evidence="2" type="ordered locus">Bache_1344</name>
</gene>
<evidence type="ECO:0000313" key="2">
    <source>
        <dbReference type="EMBL" id="ADV43350.1"/>
    </source>
</evidence>
<reference key="1">
    <citation type="submission" date="2010-11" db="EMBL/GenBank/DDBJ databases">
        <title>The complete genome of Bacteroides helcogenes P 36-108.</title>
        <authorList>
            <consortium name="US DOE Joint Genome Institute (JGI-PGF)"/>
            <person name="Lucas S."/>
            <person name="Copeland A."/>
            <person name="Lapidus A."/>
            <person name="Bruce D."/>
            <person name="Goodwin L."/>
            <person name="Pitluck S."/>
            <person name="Kyrpides N."/>
            <person name="Mavromatis K."/>
            <person name="Ivanova N."/>
            <person name="Zeytun A."/>
            <person name="Brettin T."/>
            <person name="Detter J.C."/>
            <person name="Tapia R."/>
            <person name="Han C."/>
            <person name="Land M."/>
            <person name="Hauser L."/>
            <person name="Markowitz V."/>
            <person name="Cheng J.-F."/>
            <person name="Hugenholtz P."/>
            <person name="Woyke T."/>
            <person name="Wu D."/>
            <person name="Gronow S."/>
            <person name="Wellnitz S."/>
            <person name="Brambilla E."/>
            <person name="Klenk H.-P."/>
            <person name="Eisen J.A."/>
        </authorList>
    </citation>
    <scope>NUCLEOTIDE SEQUENCE</scope>
    <source>
        <strain>P 36-108</strain>
    </source>
</reference>
<proteinExistence type="predicted"/>
<dbReference type="Proteomes" id="UP000008630">
    <property type="component" value="Chromosome"/>
</dbReference>
<dbReference type="Pfam" id="PF14055">
    <property type="entry name" value="NVEALA"/>
    <property type="match status" value="1"/>
</dbReference>
<reference evidence="2 3" key="2">
    <citation type="journal article" date="2011" name="Stand. Genomic Sci.">
        <title>Complete genome sequence of Bacteroides helcogenes type strain (P 36-108).</title>
        <authorList>
            <person name="Pati A."/>
            <person name="Gronow S."/>
            <person name="Zeytun A."/>
            <person name="Lapidus A."/>
            <person name="Nolan M."/>
            <person name="Hammon N."/>
            <person name="Deshpande S."/>
            <person name="Cheng J.F."/>
            <person name="Tapia R."/>
            <person name="Han C."/>
            <person name="Goodwin L."/>
            <person name="Pitluck S."/>
            <person name="Liolios K."/>
            <person name="Pagani I."/>
            <person name="Ivanova N."/>
            <person name="Mavromatis K."/>
            <person name="Chen A."/>
            <person name="Palaniappan K."/>
            <person name="Land M."/>
            <person name="Hauser L."/>
            <person name="Chang Y.J."/>
            <person name="Jeffries C.D."/>
            <person name="Detter J.C."/>
            <person name="Brambilla E."/>
            <person name="Rohde M."/>
            <person name="Goker M."/>
            <person name="Woyke T."/>
            <person name="Bristow J."/>
            <person name="Eisen J.A."/>
            <person name="Markowitz V."/>
            <person name="Hugenholtz P."/>
            <person name="Kyrpides N.C."/>
            <person name="Klenk H.P."/>
            <person name="Lucas S."/>
        </authorList>
    </citation>
    <scope>NUCLEOTIDE SEQUENCE [LARGE SCALE GENOMIC DNA]</scope>
    <source>
        <strain evidence="3">ATCC 35417 / DSM 20613 / JCM 6297 / CCUG 15421 / P 36-108</strain>
    </source>
</reference>
<dbReference type="OrthoDB" id="797817at2"/>
<feature type="chain" id="PRO_5003211623" description="NVEALA family protein" evidence="1">
    <location>
        <begin position="20"/>
        <end position="73"/>
    </location>
</feature>
<evidence type="ECO:0000313" key="3">
    <source>
        <dbReference type="Proteomes" id="UP000008630"/>
    </source>
</evidence>
<organism evidence="2 3">
    <name type="scientific">Bacteroides helcogenes (strain ATCC 35417 / DSM 20613 / JCM 6297 / CCUG 15421 / P 36-108)</name>
    <dbReference type="NCBI Taxonomy" id="693979"/>
    <lineage>
        <taxon>Bacteria</taxon>
        <taxon>Pseudomonadati</taxon>
        <taxon>Bacteroidota</taxon>
        <taxon>Bacteroidia</taxon>
        <taxon>Bacteroidales</taxon>
        <taxon>Bacteroidaceae</taxon>
        <taxon>Bacteroides</taxon>
    </lineage>
</organism>
<keyword evidence="3" id="KW-1185">Reference proteome</keyword>
<dbReference type="PATRIC" id="fig|693979.3.peg.1426"/>
<dbReference type="HOGENOM" id="CLU_173809_2_0_10"/>
<dbReference type="InterPro" id="IPR025905">
    <property type="entry name" value="NVEALA"/>
</dbReference>
<dbReference type="KEGG" id="bhl:Bache_1344"/>
<accession>E6SUI6</accession>
<name>E6SUI6_BACT6</name>